<protein>
    <submittedName>
        <fullName evidence="1">Uncharacterized protein</fullName>
    </submittedName>
</protein>
<reference evidence="1" key="1">
    <citation type="journal article" date="2015" name="Nature">
        <title>Complex archaea that bridge the gap between prokaryotes and eukaryotes.</title>
        <authorList>
            <person name="Spang A."/>
            <person name="Saw J.H."/>
            <person name="Jorgensen S.L."/>
            <person name="Zaremba-Niedzwiedzka K."/>
            <person name="Martijn J."/>
            <person name="Lind A.E."/>
            <person name="van Eijk R."/>
            <person name="Schleper C."/>
            <person name="Guy L."/>
            <person name="Ettema T.J."/>
        </authorList>
    </citation>
    <scope>NUCLEOTIDE SEQUENCE</scope>
</reference>
<evidence type="ECO:0000313" key="1">
    <source>
        <dbReference type="EMBL" id="KKM24084.1"/>
    </source>
</evidence>
<sequence length="113" mass="13428">MKIKKIYTSKGHDWEIRPLSEAETVYQYFPEKMEVGKLQPIFFLKDKEERAGYSFPVERKVFIVLDLIAEEIKIFIAPISIWNQIEHFINKNVEIHKTGKGMKTRYSSHCLHQ</sequence>
<dbReference type="AlphaFoldDB" id="A0A0F9IVL8"/>
<comment type="caution">
    <text evidence="1">The sequence shown here is derived from an EMBL/GenBank/DDBJ whole genome shotgun (WGS) entry which is preliminary data.</text>
</comment>
<accession>A0A0F9IVL8</accession>
<gene>
    <name evidence="1" type="ORF">LCGC14_1608740</name>
</gene>
<proteinExistence type="predicted"/>
<dbReference type="EMBL" id="LAZR01012997">
    <property type="protein sequence ID" value="KKM24084.1"/>
    <property type="molecule type" value="Genomic_DNA"/>
</dbReference>
<feature type="non-terminal residue" evidence="1">
    <location>
        <position position="113"/>
    </location>
</feature>
<organism evidence="1">
    <name type="scientific">marine sediment metagenome</name>
    <dbReference type="NCBI Taxonomy" id="412755"/>
    <lineage>
        <taxon>unclassified sequences</taxon>
        <taxon>metagenomes</taxon>
        <taxon>ecological metagenomes</taxon>
    </lineage>
</organism>
<name>A0A0F9IVL8_9ZZZZ</name>